<sequence>MKTLQFTAQCDNKAELQDCKIAQNYVADLLARQLNQHGFETLPQSGAQIAVSVEDHPLPLSVSCESRDAEGRLVCEILSYPEEEQDWFDRIESQSLLNQLAQAVEQTLKQDENFTAFEWKN</sequence>
<reference evidence="3 5" key="2">
    <citation type="submission" date="2020-02" db="EMBL/GenBank/DDBJ databases">
        <title>Tigecycline-resistant Acinetobacter species from pigs and migratory birds.</title>
        <authorList>
            <person name="Chen C."/>
            <person name="Sun J."/>
            <person name="Liao X.-P."/>
            <person name="Liu Y.-H."/>
        </authorList>
    </citation>
    <scope>NUCLEOTIDE SEQUENCE [LARGE SCALE GENOMIC DNA]</scope>
    <source>
        <strain evidence="3 5">C15_T</strain>
    </source>
</reference>
<dbReference type="Proteomes" id="UP000593812">
    <property type="component" value="Chromosome"/>
</dbReference>
<dbReference type="KEGG" id="aid:CTZ23_05255"/>
<dbReference type="EMBL" id="JAWJYY010000001">
    <property type="protein sequence ID" value="MDV4316080.1"/>
    <property type="molecule type" value="Genomic_DNA"/>
</dbReference>
<evidence type="ECO:0000313" key="2">
    <source>
        <dbReference type="EMBL" id="QIC69875.1"/>
    </source>
</evidence>
<proteinExistence type="predicted"/>
<reference evidence="2 4" key="1">
    <citation type="submission" date="2019-09" db="EMBL/GenBank/DDBJ databases">
        <title>Non-baumannii Acinetobacter spp. carrying blaNDM-1 isolated in China.</title>
        <authorList>
            <person name="Cui C."/>
            <person name="Chen C."/>
            <person name="Sun J."/>
            <person name="Liu Y."/>
        </authorList>
    </citation>
    <scope>NUCLEOTIDE SEQUENCE [LARGE SCALE GENOMIC DNA]</scope>
    <source>
        <strain evidence="2 4">B18</strain>
    </source>
</reference>
<organism evidence="3 5">
    <name type="scientific">Acinetobacter indicus</name>
    <dbReference type="NCBI Taxonomy" id="756892"/>
    <lineage>
        <taxon>Bacteria</taxon>
        <taxon>Pseudomonadati</taxon>
        <taxon>Pseudomonadota</taxon>
        <taxon>Gammaproteobacteria</taxon>
        <taxon>Moraxellales</taxon>
        <taxon>Moraxellaceae</taxon>
        <taxon>Acinetobacter</taxon>
    </lineage>
</organism>
<dbReference type="AlphaFoldDB" id="A0A0F3LR73"/>
<accession>A0A0F3LR73</accession>
<dbReference type="RefSeq" id="WP_016659168.1">
    <property type="nucleotide sequence ID" value="NZ_CAXNYR010000014.1"/>
</dbReference>
<evidence type="ECO:0000313" key="1">
    <source>
        <dbReference type="EMBL" id="MDV4316080.1"/>
    </source>
</evidence>
<dbReference type="STRING" id="756892.GCA_001922645_01751"/>
<evidence type="ECO:0000313" key="3">
    <source>
        <dbReference type="EMBL" id="QOW43847.1"/>
    </source>
</evidence>
<gene>
    <name evidence="2" type="ORF">FSC09_05405</name>
    <name evidence="3" type="ORF">G0027_13980</name>
    <name evidence="1" type="ORF">MSG88_09950</name>
</gene>
<dbReference type="EMBL" id="CP044455">
    <property type="protein sequence ID" value="QIC69875.1"/>
    <property type="molecule type" value="Genomic_DNA"/>
</dbReference>
<name>A0A0F3LR73_9GAMM</name>
<evidence type="ECO:0000313" key="4">
    <source>
        <dbReference type="Proteomes" id="UP000503440"/>
    </source>
</evidence>
<evidence type="ECO:0000313" key="5">
    <source>
        <dbReference type="Proteomes" id="UP000593812"/>
    </source>
</evidence>
<protein>
    <submittedName>
        <fullName evidence="3">Uncharacterized protein</fullName>
    </submittedName>
</protein>
<dbReference type="Proteomes" id="UP000503440">
    <property type="component" value="Chromosome"/>
</dbReference>
<dbReference type="Proteomes" id="UP001284654">
    <property type="component" value="Unassembled WGS sequence"/>
</dbReference>
<dbReference type="EMBL" id="CP048654">
    <property type="protein sequence ID" value="QOW43847.1"/>
    <property type="molecule type" value="Genomic_DNA"/>
</dbReference>
<reference evidence="1" key="3">
    <citation type="submission" date="2023-10" db="EMBL/GenBank/DDBJ databases">
        <authorList>
            <person name="Sykes E.M.E."/>
            <person name="Khan I.U.H."/>
            <person name="Kumar A."/>
        </authorList>
    </citation>
    <scope>NUCLEOTIDE SEQUENCE</scope>
    <source>
        <strain evidence="1">IK5</strain>
    </source>
</reference>